<dbReference type="EMBL" id="CP121208">
    <property type="protein sequence ID" value="WFM83535.1"/>
    <property type="molecule type" value="Genomic_DNA"/>
</dbReference>
<dbReference type="Proteomes" id="UP001215216">
    <property type="component" value="Chromosome"/>
</dbReference>
<feature type="domain" description="Calcineurin-like phosphoesterase" evidence="1">
    <location>
        <begin position="54"/>
        <end position="238"/>
    </location>
</feature>
<dbReference type="PANTHER" id="PTHR31302:SF20">
    <property type="entry name" value="CONSERVED PROTEIN"/>
    <property type="match status" value="1"/>
</dbReference>
<organism evidence="2 3">
    <name type="scientific">Arcanobacterium canis</name>
    <dbReference type="NCBI Taxonomy" id="999183"/>
    <lineage>
        <taxon>Bacteria</taxon>
        <taxon>Bacillati</taxon>
        <taxon>Actinomycetota</taxon>
        <taxon>Actinomycetes</taxon>
        <taxon>Actinomycetales</taxon>
        <taxon>Actinomycetaceae</taxon>
        <taxon>Arcanobacterium</taxon>
    </lineage>
</organism>
<gene>
    <name evidence="2" type="ORF">P7079_00705</name>
</gene>
<dbReference type="InterPro" id="IPR051158">
    <property type="entry name" value="Metallophosphoesterase_sf"/>
</dbReference>
<dbReference type="PANTHER" id="PTHR31302">
    <property type="entry name" value="TRANSMEMBRANE PROTEIN WITH METALLOPHOSPHOESTERASE DOMAIN-RELATED"/>
    <property type="match status" value="1"/>
</dbReference>
<dbReference type="Pfam" id="PF00149">
    <property type="entry name" value="Metallophos"/>
    <property type="match status" value="1"/>
</dbReference>
<evidence type="ECO:0000313" key="2">
    <source>
        <dbReference type="EMBL" id="WFM83535.1"/>
    </source>
</evidence>
<name>A0ABY8G0X4_9ACTO</name>
<dbReference type="SUPFAM" id="SSF56300">
    <property type="entry name" value="Metallo-dependent phosphatases"/>
    <property type="match status" value="1"/>
</dbReference>
<keyword evidence="3" id="KW-1185">Reference proteome</keyword>
<proteinExistence type="predicted"/>
<accession>A0ABY8G0X4</accession>
<protein>
    <submittedName>
        <fullName evidence="2">Metallophosphoesterase</fullName>
    </submittedName>
</protein>
<dbReference type="RefSeq" id="WP_278012930.1">
    <property type="nucleotide sequence ID" value="NZ_CP121208.1"/>
</dbReference>
<dbReference type="InterPro" id="IPR004843">
    <property type="entry name" value="Calcineurin-like_PHP"/>
</dbReference>
<reference evidence="2 3" key="1">
    <citation type="submission" date="2023-03" db="EMBL/GenBank/DDBJ databases">
        <title>Complete genome of Arcanobacterium canis strain DSM 25104 isolated in 2010 from a canine otitis externa in Germany.</title>
        <authorList>
            <person name="Borowiak M."/>
            <person name="Kreitlow A."/>
            <person name="Malorny B."/>
            <person name="Laemmler C."/>
            <person name="Prenger-Berninghoff E."/>
            <person name="Ploetz M."/>
            <person name="Abdulmawjood A."/>
        </authorList>
    </citation>
    <scope>NUCLEOTIDE SEQUENCE [LARGE SCALE GENOMIC DNA]</scope>
    <source>
        <strain evidence="2 3">DSM 25104</strain>
    </source>
</reference>
<sequence length="317" mass="34287">MKFLAAAVSAAVTAGATVSLFAYAHAHRYVVRHRRLDIPDVAAHVTSQDGIPPLRILHLSDMHLVAADKSRADFLRALRHENPDFVITTGDFVGENAGIEAVLDALDPLLDLPGAFVFGSNDYYGSRPKNPFSYLIRDSSSDGHENRAILDSQRLRSGLTDRGWFDLTNTTATTTVAGHDLELFGVDDPHMGRDRMPHLDTRPDGVLRIGVTHAPYISVLDEMHATQAQIIFSGHTHGGQVSLPGGRALVTNCDLPTPFAHGLFQWPPSGRILTADGDMRLPSGATAVSLSAGIGTSPYVPLRLFTAPEAIVLDIYR</sequence>
<evidence type="ECO:0000259" key="1">
    <source>
        <dbReference type="Pfam" id="PF00149"/>
    </source>
</evidence>
<dbReference type="InterPro" id="IPR029052">
    <property type="entry name" value="Metallo-depent_PP-like"/>
</dbReference>
<dbReference type="Gene3D" id="3.60.21.10">
    <property type="match status" value="1"/>
</dbReference>
<evidence type="ECO:0000313" key="3">
    <source>
        <dbReference type="Proteomes" id="UP001215216"/>
    </source>
</evidence>